<evidence type="ECO:0000313" key="2">
    <source>
        <dbReference type="EMBL" id="KAL1138327.1"/>
    </source>
</evidence>
<name>A0ABD0Z1K1_9HEMI</name>
<protein>
    <submittedName>
        <fullName evidence="2">Uncharacterized protein</fullName>
    </submittedName>
</protein>
<feature type="region of interest" description="Disordered" evidence="1">
    <location>
        <begin position="279"/>
        <end position="337"/>
    </location>
</feature>
<dbReference type="AlphaFoldDB" id="A0ABD0Z1K1"/>
<accession>A0ABD0Z1K1</accession>
<sequence length="420" mass="47630">MEEGNYTGMLAQQDAMAAQAAMQLTAQPHAQVAAAQWVNSLIVSVSSIPEFDGKPNTLTDFLERETVMNRQVVGSALEDNLRVAIHQMIAGKISVPVRRELGLNVNCRWDESMKKKLKEGYGGARKLYKRQVVSLLNLRKGMGEPPGAYTQMIEATPPRLDEVVGIVREEDEEFKESRRTDEDWIKVPHSRQKKEIQQREYRERGEYKPQAAKPRGQPREEYWPREEYRPRGGRDENRREDGAINSTGYRDRGEPMEINFGEFVREAEKPPGRFVWVEDNRMDTGVSDEEKDGVSSGEESGGSRVVPKKKRSSYAEATGQSTYNVRDGQVGKRGLQKRKRVKSAAGLPILKVPEWRGAKVESFQSSVRVPGPNQPSLAGMLVKYGLLNTAFPPFPIYGYRRNRISIVASKRYRYGSRARH</sequence>
<keyword evidence="3" id="KW-1185">Reference proteome</keyword>
<organism evidence="2 3">
    <name type="scientific">Ranatra chinensis</name>
    <dbReference type="NCBI Taxonomy" id="642074"/>
    <lineage>
        <taxon>Eukaryota</taxon>
        <taxon>Metazoa</taxon>
        <taxon>Ecdysozoa</taxon>
        <taxon>Arthropoda</taxon>
        <taxon>Hexapoda</taxon>
        <taxon>Insecta</taxon>
        <taxon>Pterygota</taxon>
        <taxon>Neoptera</taxon>
        <taxon>Paraneoptera</taxon>
        <taxon>Hemiptera</taxon>
        <taxon>Heteroptera</taxon>
        <taxon>Panheteroptera</taxon>
        <taxon>Nepomorpha</taxon>
        <taxon>Nepidae</taxon>
        <taxon>Ranatrinae</taxon>
        <taxon>Ranatra</taxon>
    </lineage>
</organism>
<feature type="compositionally biased region" description="Basic and acidic residues" evidence="1">
    <location>
        <begin position="193"/>
        <end position="207"/>
    </location>
</feature>
<gene>
    <name evidence="2" type="ORF">AAG570_008391</name>
</gene>
<feature type="compositionally biased region" description="Basic and acidic residues" evidence="1">
    <location>
        <begin position="217"/>
        <end position="242"/>
    </location>
</feature>
<comment type="caution">
    <text evidence="2">The sequence shown here is derived from an EMBL/GenBank/DDBJ whole genome shotgun (WGS) entry which is preliminary data.</text>
</comment>
<feature type="region of interest" description="Disordered" evidence="1">
    <location>
        <begin position="188"/>
        <end position="254"/>
    </location>
</feature>
<dbReference type="EMBL" id="JBFDAA010000003">
    <property type="protein sequence ID" value="KAL1138327.1"/>
    <property type="molecule type" value="Genomic_DNA"/>
</dbReference>
<reference evidence="2 3" key="1">
    <citation type="submission" date="2024-07" db="EMBL/GenBank/DDBJ databases">
        <title>Chromosome-level genome assembly of the water stick insect Ranatra chinensis (Heteroptera: Nepidae).</title>
        <authorList>
            <person name="Liu X."/>
        </authorList>
    </citation>
    <scope>NUCLEOTIDE SEQUENCE [LARGE SCALE GENOMIC DNA]</scope>
    <source>
        <strain evidence="2">Cailab_2021Rc</strain>
        <tissue evidence="2">Muscle</tissue>
    </source>
</reference>
<evidence type="ECO:0000313" key="3">
    <source>
        <dbReference type="Proteomes" id="UP001558652"/>
    </source>
</evidence>
<dbReference type="Proteomes" id="UP001558652">
    <property type="component" value="Unassembled WGS sequence"/>
</dbReference>
<proteinExistence type="predicted"/>
<evidence type="ECO:0000256" key="1">
    <source>
        <dbReference type="SAM" id="MobiDB-lite"/>
    </source>
</evidence>